<proteinExistence type="predicted"/>
<accession>A0A5B7DVG3</accession>
<comment type="caution">
    <text evidence="1">The sequence shown here is derived from an EMBL/GenBank/DDBJ whole genome shotgun (WGS) entry which is preliminary data.</text>
</comment>
<keyword evidence="2" id="KW-1185">Reference proteome</keyword>
<name>A0A5B7DVG3_PORTR</name>
<evidence type="ECO:0000313" key="2">
    <source>
        <dbReference type="Proteomes" id="UP000324222"/>
    </source>
</evidence>
<protein>
    <submittedName>
        <fullName evidence="1">Uncharacterized protein</fullName>
    </submittedName>
</protein>
<sequence length="89" mass="10027">MSLAFPPSNPSPKTDRRCLANKIIRGDADCKELMLVEARVKRDSFGCASMTFLKSDSPFRHCPLSTICMYKSITVYCSAMSMMMITMFL</sequence>
<dbReference type="EMBL" id="VSRR010001493">
    <property type="protein sequence ID" value="MPC25672.1"/>
    <property type="molecule type" value="Genomic_DNA"/>
</dbReference>
<reference evidence="1 2" key="1">
    <citation type="submission" date="2019-05" db="EMBL/GenBank/DDBJ databases">
        <title>Another draft genome of Portunus trituberculatus and its Hox gene families provides insights of decapod evolution.</title>
        <authorList>
            <person name="Jeong J.-H."/>
            <person name="Song I."/>
            <person name="Kim S."/>
            <person name="Choi T."/>
            <person name="Kim D."/>
            <person name="Ryu S."/>
            <person name="Kim W."/>
        </authorList>
    </citation>
    <scope>NUCLEOTIDE SEQUENCE [LARGE SCALE GENOMIC DNA]</scope>
    <source>
        <tissue evidence="1">Muscle</tissue>
    </source>
</reference>
<dbReference type="Proteomes" id="UP000324222">
    <property type="component" value="Unassembled WGS sequence"/>
</dbReference>
<organism evidence="1 2">
    <name type="scientific">Portunus trituberculatus</name>
    <name type="common">Swimming crab</name>
    <name type="synonym">Neptunus trituberculatus</name>
    <dbReference type="NCBI Taxonomy" id="210409"/>
    <lineage>
        <taxon>Eukaryota</taxon>
        <taxon>Metazoa</taxon>
        <taxon>Ecdysozoa</taxon>
        <taxon>Arthropoda</taxon>
        <taxon>Crustacea</taxon>
        <taxon>Multicrustacea</taxon>
        <taxon>Malacostraca</taxon>
        <taxon>Eumalacostraca</taxon>
        <taxon>Eucarida</taxon>
        <taxon>Decapoda</taxon>
        <taxon>Pleocyemata</taxon>
        <taxon>Brachyura</taxon>
        <taxon>Eubrachyura</taxon>
        <taxon>Portunoidea</taxon>
        <taxon>Portunidae</taxon>
        <taxon>Portuninae</taxon>
        <taxon>Portunus</taxon>
    </lineage>
</organism>
<gene>
    <name evidence="1" type="ORF">E2C01_018794</name>
</gene>
<evidence type="ECO:0000313" key="1">
    <source>
        <dbReference type="EMBL" id="MPC25672.1"/>
    </source>
</evidence>
<dbReference type="AlphaFoldDB" id="A0A5B7DVG3"/>